<gene>
    <name evidence="7" type="ORF">CXB77_03135</name>
</gene>
<dbReference type="Pfam" id="PF04932">
    <property type="entry name" value="Wzy_C"/>
    <property type="match status" value="1"/>
</dbReference>
<dbReference type="PANTHER" id="PTHR37422">
    <property type="entry name" value="TEICHURONIC ACID BIOSYNTHESIS PROTEIN TUAE"/>
    <property type="match status" value="1"/>
</dbReference>
<keyword evidence="2 5" id="KW-0812">Transmembrane</keyword>
<reference evidence="7 8" key="1">
    <citation type="submission" date="2018-01" db="EMBL/GenBank/DDBJ databases">
        <title>The complete genome sequence of Chromatium okenii LaCa, a purple sulfur bacterium with a turbulent life.</title>
        <authorList>
            <person name="Luedin S.M."/>
            <person name="Liechti N."/>
            <person name="Storelli N."/>
            <person name="Danza F."/>
            <person name="Wittwer M."/>
            <person name="Pothier J.F."/>
            <person name="Tonolla M.A."/>
        </authorList>
    </citation>
    <scope>NUCLEOTIDE SEQUENCE [LARGE SCALE GENOMIC DNA]</scope>
    <source>
        <strain evidence="7 8">LaCa</strain>
    </source>
</reference>
<sequence length="442" mass="50219">MPCSPARVCPRQRERLCWQNAVNDKVVALPDRWSGWLLIVFAFTAWNWTGFANFALLLLTLRCIREWRANQWSLPSIPGLWLLLLVFSVTTVLALRTSWQFPATTGAQLAAIWRWDAPFLFIIIAWRLRVFPQLIPQLLLAALLGLTLGVLRKFDVAQFSAIVHGQRYDSGTAVLGLSFLASIALLGLFWYREQLLALTRWRRINQLIWGLLTLIFIAFLLIAQARGATLGLVIVGLSLMLTKMRSHSIAAWRRPILLLVLLTTSLLWLSRERITNDWNALELTIASIPVSYETSLGARLNLYRVGFIAFTAHPLIGWGPGSSTTKMLVPMHLLPLPIADMEQAPAFAHLHSIPLELLVRFGAIGVIIALLLSLLLLRAWLHLHASDSQLSTFLIACIILTCWFGVYDFRLLNLDLRFFLILFLGIIYSFHSRQRDEHCHFN</sequence>
<feature type="transmembrane region" description="Helical" evidence="5">
    <location>
        <begin position="35"/>
        <end position="59"/>
    </location>
</feature>
<feature type="transmembrane region" description="Helical" evidence="5">
    <location>
        <begin position="79"/>
        <end position="99"/>
    </location>
</feature>
<organism evidence="7 8">
    <name type="scientific">Chromatium okenii</name>
    <dbReference type="NCBI Taxonomy" id="61644"/>
    <lineage>
        <taxon>Bacteria</taxon>
        <taxon>Pseudomonadati</taxon>
        <taxon>Pseudomonadota</taxon>
        <taxon>Gammaproteobacteria</taxon>
        <taxon>Chromatiales</taxon>
        <taxon>Chromatiaceae</taxon>
        <taxon>Chromatium</taxon>
    </lineage>
</organism>
<evidence type="ECO:0000256" key="5">
    <source>
        <dbReference type="SAM" id="Phobius"/>
    </source>
</evidence>
<keyword evidence="8" id="KW-1185">Reference proteome</keyword>
<feature type="transmembrane region" description="Helical" evidence="5">
    <location>
        <begin position="389"/>
        <end position="406"/>
    </location>
</feature>
<evidence type="ECO:0000256" key="3">
    <source>
        <dbReference type="ARBA" id="ARBA00022989"/>
    </source>
</evidence>
<protein>
    <recommendedName>
        <fullName evidence="6">O-antigen ligase-related domain-containing protein</fullName>
    </recommendedName>
</protein>
<dbReference type="InterPro" id="IPR051533">
    <property type="entry name" value="WaaL-like"/>
</dbReference>
<dbReference type="PANTHER" id="PTHR37422:SF13">
    <property type="entry name" value="LIPOPOLYSACCHARIDE BIOSYNTHESIS PROTEIN PA4999-RELATED"/>
    <property type="match status" value="1"/>
</dbReference>
<evidence type="ECO:0000256" key="2">
    <source>
        <dbReference type="ARBA" id="ARBA00022692"/>
    </source>
</evidence>
<feature type="transmembrane region" description="Helical" evidence="5">
    <location>
        <begin position="172"/>
        <end position="191"/>
    </location>
</feature>
<evidence type="ECO:0000313" key="7">
    <source>
        <dbReference type="EMBL" id="PQJ97015.1"/>
    </source>
</evidence>
<evidence type="ECO:0000259" key="6">
    <source>
        <dbReference type="Pfam" id="PF04932"/>
    </source>
</evidence>
<evidence type="ECO:0000256" key="1">
    <source>
        <dbReference type="ARBA" id="ARBA00004141"/>
    </source>
</evidence>
<feature type="transmembrane region" description="Helical" evidence="5">
    <location>
        <begin position="412"/>
        <end position="430"/>
    </location>
</feature>
<feature type="transmembrane region" description="Helical" evidence="5">
    <location>
        <begin position="251"/>
        <end position="269"/>
    </location>
</feature>
<feature type="transmembrane region" description="Helical" evidence="5">
    <location>
        <begin position="357"/>
        <end position="377"/>
    </location>
</feature>
<evidence type="ECO:0000256" key="4">
    <source>
        <dbReference type="ARBA" id="ARBA00023136"/>
    </source>
</evidence>
<comment type="subcellular location">
    <subcellularLocation>
        <location evidence="1">Membrane</location>
        <topology evidence="1">Multi-pass membrane protein</topology>
    </subcellularLocation>
</comment>
<feature type="transmembrane region" description="Helical" evidence="5">
    <location>
        <begin position="134"/>
        <end position="151"/>
    </location>
</feature>
<keyword evidence="4 5" id="KW-0472">Membrane</keyword>
<feature type="transmembrane region" description="Helical" evidence="5">
    <location>
        <begin position="111"/>
        <end position="128"/>
    </location>
</feature>
<keyword evidence="3 5" id="KW-1133">Transmembrane helix</keyword>
<name>A0A2S7XTF9_9GAMM</name>
<dbReference type="InterPro" id="IPR007016">
    <property type="entry name" value="O-antigen_ligase-rel_domated"/>
</dbReference>
<accession>A0A2S7XTF9</accession>
<dbReference type="Proteomes" id="UP000239936">
    <property type="component" value="Unassembled WGS sequence"/>
</dbReference>
<dbReference type="OrthoDB" id="8667028at2"/>
<dbReference type="EMBL" id="PPGH01000018">
    <property type="protein sequence ID" value="PQJ97015.1"/>
    <property type="molecule type" value="Genomic_DNA"/>
</dbReference>
<dbReference type="GO" id="GO:0016020">
    <property type="term" value="C:membrane"/>
    <property type="evidence" value="ECO:0007669"/>
    <property type="project" value="UniProtKB-SubCell"/>
</dbReference>
<comment type="caution">
    <text evidence="7">The sequence shown here is derived from an EMBL/GenBank/DDBJ whole genome shotgun (WGS) entry which is preliminary data.</text>
</comment>
<evidence type="ECO:0000313" key="8">
    <source>
        <dbReference type="Proteomes" id="UP000239936"/>
    </source>
</evidence>
<proteinExistence type="predicted"/>
<feature type="domain" description="O-antigen ligase-related" evidence="6">
    <location>
        <begin position="212"/>
        <end position="369"/>
    </location>
</feature>
<feature type="transmembrane region" description="Helical" evidence="5">
    <location>
        <begin position="211"/>
        <end position="239"/>
    </location>
</feature>
<dbReference type="AlphaFoldDB" id="A0A2S7XTF9"/>